<dbReference type="EnsemblPlants" id="ORUFI09G11970.1">
    <property type="protein sequence ID" value="ORUFI09G11970.1"/>
    <property type="gene ID" value="ORUFI09G11970"/>
</dbReference>
<dbReference type="HOGENOM" id="CLU_1941554_0_0_1"/>
<proteinExistence type="predicted"/>
<keyword evidence="2" id="KW-1185">Reference proteome</keyword>
<dbReference type="Proteomes" id="UP000008022">
    <property type="component" value="Unassembled WGS sequence"/>
</dbReference>
<dbReference type="AlphaFoldDB" id="A0A0E0QRQ9"/>
<evidence type="ECO:0000313" key="2">
    <source>
        <dbReference type="Proteomes" id="UP000008022"/>
    </source>
</evidence>
<organism evidence="1 2">
    <name type="scientific">Oryza rufipogon</name>
    <name type="common">Brownbeard rice</name>
    <name type="synonym">Asian wild rice</name>
    <dbReference type="NCBI Taxonomy" id="4529"/>
    <lineage>
        <taxon>Eukaryota</taxon>
        <taxon>Viridiplantae</taxon>
        <taxon>Streptophyta</taxon>
        <taxon>Embryophyta</taxon>
        <taxon>Tracheophyta</taxon>
        <taxon>Spermatophyta</taxon>
        <taxon>Magnoliopsida</taxon>
        <taxon>Liliopsida</taxon>
        <taxon>Poales</taxon>
        <taxon>Poaceae</taxon>
        <taxon>BOP clade</taxon>
        <taxon>Oryzoideae</taxon>
        <taxon>Oryzeae</taxon>
        <taxon>Oryzinae</taxon>
        <taxon>Oryza</taxon>
    </lineage>
</organism>
<name>A0A0E0QRQ9_ORYRU</name>
<protein>
    <submittedName>
        <fullName evidence="1">Uncharacterized protein</fullName>
    </submittedName>
</protein>
<evidence type="ECO:0000313" key="1">
    <source>
        <dbReference type="EnsemblPlants" id="ORUFI09G11970.1"/>
    </source>
</evidence>
<sequence>MAYGGDGGDFSHRAATTGGGGISRVRRPRAAVAVTFPVVRRRRVAVASPMCDDYGWRGFSRGWIRWLAAAAPDPATVAASASPLTDLAYSDMSNGGVRLLVVRGCEFIVCDIDSGSWIIFIVLGCDFIVL</sequence>
<reference evidence="2" key="1">
    <citation type="submission" date="2013-06" db="EMBL/GenBank/DDBJ databases">
        <authorList>
            <person name="Zhao Q."/>
        </authorList>
    </citation>
    <scope>NUCLEOTIDE SEQUENCE</scope>
    <source>
        <strain evidence="2">cv. W1943</strain>
    </source>
</reference>
<accession>A0A0E0QRQ9</accession>
<reference evidence="1" key="2">
    <citation type="submission" date="2015-06" db="UniProtKB">
        <authorList>
            <consortium name="EnsemblPlants"/>
        </authorList>
    </citation>
    <scope>IDENTIFICATION</scope>
</reference>
<dbReference type="Gramene" id="ORUFI09G11970.1">
    <property type="protein sequence ID" value="ORUFI09G11970.1"/>
    <property type="gene ID" value="ORUFI09G11970"/>
</dbReference>